<dbReference type="SUPFAM" id="SSF53335">
    <property type="entry name" value="S-adenosyl-L-methionine-dependent methyltransferases"/>
    <property type="match status" value="1"/>
</dbReference>
<dbReference type="Pfam" id="PF00145">
    <property type="entry name" value="DNA_methylase"/>
    <property type="match status" value="1"/>
</dbReference>
<dbReference type="Gene3D" id="3.40.50.150">
    <property type="entry name" value="Vaccinia Virus protein VP39"/>
    <property type="match status" value="1"/>
</dbReference>
<organism evidence="9 10">
    <name type="scientific">Adhaeribacter soli</name>
    <dbReference type="NCBI Taxonomy" id="2607655"/>
    <lineage>
        <taxon>Bacteria</taxon>
        <taxon>Pseudomonadati</taxon>
        <taxon>Bacteroidota</taxon>
        <taxon>Cytophagia</taxon>
        <taxon>Cytophagales</taxon>
        <taxon>Hymenobacteraceae</taxon>
        <taxon>Adhaeribacter</taxon>
    </lineage>
</organism>
<evidence type="ECO:0000256" key="1">
    <source>
        <dbReference type="ARBA" id="ARBA00011975"/>
    </source>
</evidence>
<evidence type="ECO:0000313" key="9">
    <source>
        <dbReference type="EMBL" id="KAA9345728.1"/>
    </source>
</evidence>
<dbReference type="PANTHER" id="PTHR46098">
    <property type="entry name" value="TRNA (CYTOSINE(38)-C(5))-METHYLTRANSFERASE"/>
    <property type="match status" value="1"/>
</dbReference>
<keyword evidence="2 7" id="KW-0489">Methyltransferase</keyword>
<dbReference type="GO" id="GO:0003886">
    <property type="term" value="F:DNA (cytosine-5-)-methyltransferase activity"/>
    <property type="evidence" value="ECO:0007669"/>
    <property type="project" value="UniProtKB-EC"/>
</dbReference>
<evidence type="ECO:0000256" key="6">
    <source>
        <dbReference type="ARBA" id="ARBA00047422"/>
    </source>
</evidence>
<name>A0A5N1J9Q1_9BACT</name>
<dbReference type="Proteomes" id="UP000326570">
    <property type="component" value="Unassembled WGS sequence"/>
</dbReference>
<feature type="active site" evidence="7">
    <location>
        <position position="73"/>
    </location>
</feature>
<comment type="caution">
    <text evidence="9">The sequence shown here is derived from an EMBL/GenBank/DDBJ whole genome shotgun (WGS) entry which is preliminary data.</text>
</comment>
<dbReference type="GO" id="GO:0009307">
    <property type="term" value="P:DNA restriction-modification system"/>
    <property type="evidence" value="ECO:0007669"/>
    <property type="project" value="UniProtKB-KW"/>
</dbReference>
<evidence type="ECO:0000256" key="7">
    <source>
        <dbReference type="PROSITE-ProRule" id="PRU01016"/>
    </source>
</evidence>
<evidence type="ECO:0000256" key="4">
    <source>
        <dbReference type="ARBA" id="ARBA00022691"/>
    </source>
</evidence>
<proteinExistence type="inferred from homology"/>
<comment type="similarity">
    <text evidence="7 8">Belongs to the class I-like SAM-binding methyltransferase superfamily. C5-methyltransferase family.</text>
</comment>
<keyword evidence="3 7" id="KW-0808">Transferase</keyword>
<gene>
    <name evidence="9" type="ORF">F0P94_01185</name>
</gene>
<dbReference type="InterPro" id="IPR029063">
    <property type="entry name" value="SAM-dependent_MTases_sf"/>
</dbReference>
<dbReference type="InterPro" id="IPR001525">
    <property type="entry name" value="C5_MeTfrase"/>
</dbReference>
<dbReference type="GO" id="GO:0032259">
    <property type="term" value="P:methylation"/>
    <property type="evidence" value="ECO:0007669"/>
    <property type="project" value="UniProtKB-KW"/>
</dbReference>
<dbReference type="PRINTS" id="PR00105">
    <property type="entry name" value="C5METTRFRASE"/>
</dbReference>
<dbReference type="NCBIfam" id="TIGR00675">
    <property type="entry name" value="dcm"/>
    <property type="match status" value="1"/>
</dbReference>
<evidence type="ECO:0000256" key="2">
    <source>
        <dbReference type="ARBA" id="ARBA00022603"/>
    </source>
</evidence>
<sequence>MPTFYEFFAGGGMARAGLGNTWNCSFANDFDEMKGRAYQQNWGSEDLVIGDIANIDVSQLPGCADLSWASSPCQDLSLAGNGNGIGTPDNETKTRSGTFWHFWSLMTNLASENRAPKIVVLENVTGAITSNKGSDFTAIATAFASLNYKFGAIVIDAQLFVPQSRKRLFVIGIREDIVIPKELATSYFNGLWHPENLVASYKKLPSAIKQNWVWWHIPYPEKREKNFIDIIEDEPIGVTWHTPEETQALLKLMSPVNLAKVKNAMFSGQKTVGGIYRRTRKDKYGKSQQRAEVRFDQVSGCLRTPGGGSSRQIILLVEGNQVRSRLLSPREGARLMGLPDTYQLPIKYNDAYHLVGDGVAVPVVHYLSKKIFERILAHNTTSNPYTERTINSQISYERAS</sequence>
<dbReference type="EMBL" id="VTWT01000001">
    <property type="protein sequence ID" value="KAA9345728.1"/>
    <property type="molecule type" value="Genomic_DNA"/>
</dbReference>
<accession>A0A5N1J9Q1</accession>
<comment type="catalytic activity">
    <reaction evidence="6">
        <text>a 2'-deoxycytidine in DNA + S-adenosyl-L-methionine = a 5-methyl-2'-deoxycytidine in DNA + S-adenosyl-L-homocysteine + H(+)</text>
        <dbReference type="Rhea" id="RHEA:13681"/>
        <dbReference type="Rhea" id="RHEA-COMP:11369"/>
        <dbReference type="Rhea" id="RHEA-COMP:11370"/>
        <dbReference type="ChEBI" id="CHEBI:15378"/>
        <dbReference type="ChEBI" id="CHEBI:57856"/>
        <dbReference type="ChEBI" id="CHEBI:59789"/>
        <dbReference type="ChEBI" id="CHEBI:85452"/>
        <dbReference type="ChEBI" id="CHEBI:85454"/>
        <dbReference type="EC" id="2.1.1.37"/>
    </reaction>
</comment>
<reference evidence="9 10" key="1">
    <citation type="submission" date="2019-09" db="EMBL/GenBank/DDBJ databases">
        <title>Genome sequence of Adhaeribacter sp. M2.</title>
        <authorList>
            <person name="Srinivasan S."/>
        </authorList>
    </citation>
    <scope>NUCLEOTIDE SEQUENCE [LARGE SCALE GENOMIC DNA]</scope>
    <source>
        <strain evidence="9 10">M2</strain>
    </source>
</reference>
<evidence type="ECO:0000313" key="10">
    <source>
        <dbReference type="Proteomes" id="UP000326570"/>
    </source>
</evidence>
<dbReference type="RefSeq" id="WP_150901871.1">
    <property type="nucleotide sequence ID" value="NZ_VTWT01000001.1"/>
</dbReference>
<protein>
    <recommendedName>
        <fullName evidence="1">DNA (cytosine-5-)-methyltransferase</fullName>
        <ecNumber evidence="1">2.1.1.37</ecNumber>
    </recommendedName>
</protein>
<evidence type="ECO:0000256" key="5">
    <source>
        <dbReference type="ARBA" id="ARBA00022747"/>
    </source>
</evidence>
<evidence type="ECO:0000256" key="8">
    <source>
        <dbReference type="RuleBase" id="RU000416"/>
    </source>
</evidence>
<dbReference type="PROSITE" id="PS51679">
    <property type="entry name" value="SAM_MT_C5"/>
    <property type="match status" value="1"/>
</dbReference>
<keyword evidence="10" id="KW-1185">Reference proteome</keyword>
<dbReference type="EC" id="2.1.1.37" evidence="1"/>
<dbReference type="Gene3D" id="3.90.120.10">
    <property type="entry name" value="DNA Methylase, subunit A, domain 2"/>
    <property type="match status" value="1"/>
</dbReference>
<dbReference type="InterPro" id="IPR050750">
    <property type="entry name" value="C5-MTase"/>
</dbReference>
<dbReference type="AlphaFoldDB" id="A0A5N1J9Q1"/>
<dbReference type="PANTHER" id="PTHR46098:SF1">
    <property type="entry name" value="TRNA (CYTOSINE(38)-C(5))-METHYLTRANSFERASE"/>
    <property type="match status" value="1"/>
</dbReference>
<keyword evidence="4 7" id="KW-0949">S-adenosyl-L-methionine</keyword>
<evidence type="ECO:0000256" key="3">
    <source>
        <dbReference type="ARBA" id="ARBA00022679"/>
    </source>
</evidence>
<keyword evidence="5" id="KW-0680">Restriction system</keyword>